<comment type="caution">
    <text evidence="2">The sequence shown here is derived from an EMBL/GenBank/DDBJ whole genome shotgun (WGS) entry which is preliminary data.</text>
</comment>
<protein>
    <submittedName>
        <fullName evidence="2">Uncharacterized protein</fullName>
    </submittedName>
</protein>
<evidence type="ECO:0000313" key="2">
    <source>
        <dbReference type="EMBL" id="TNN39228.1"/>
    </source>
</evidence>
<name>A0A4Z2FDJ0_9TELE</name>
<gene>
    <name evidence="2" type="ORF">EYF80_050612</name>
</gene>
<reference evidence="2 3" key="1">
    <citation type="submission" date="2019-03" db="EMBL/GenBank/DDBJ databases">
        <title>First draft genome of Liparis tanakae, snailfish: a comprehensive survey of snailfish specific genes.</title>
        <authorList>
            <person name="Kim W."/>
            <person name="Song I."/>
            <person name="Jeong J.-H."/>
            <person name="Kim D."/>
            <person name="Kim S."/>
            <person name="Ryu S."/>
            <person name="Song J.Y."/>
            <person name="Lee S.K."/>
        </authorList>
    </citation>
    <scope>NUCLEOTIDE SEQUENCE [LARGE SCALE GENOMIC DNA]</scope>
    <source>
        <tissue evidence="2">Muscle</tissue>
    </source>
</reference>
<dbReference type="EMBL" id="SRLO01001298">
    <property type="protein sequence ID" value="TNN39228.1"/>
    <property type="molecule type" value="Genomic_DNA"/>
</dbReference>
<evidence type="ECO:0000313" key="3">
    <source>
        <dbReference type="Proteomes" id="UP000314294"/>
    </source>
</evidence>
<feature type="region of interest" description="Disordered" evidence="1">
    <location>
        <begin position="60"/>
        <end position="113"/>
    </location>
</feature>
<sequence length="136" mass="14796">MPMYLWSRRPRTCSASSPISAFADDLHLEVVDAAGRRDGVGGPYRRRIFRGFAVTFGSGRNTDMGSSGMRAESPWTTTDIRNPQPEDCPDMATARLYGGGESGSSTTSRGHFCPQAWDQSREVDDRLKGNSACSGL</sequence>
<evidence type="ECO:0000256" key="1">
    <source>
        <dbReference type="SAM" id="MobiDB-lite"/>
    </source>
</evidence>
<keyword evidence="3" id="KW-1185">Reference proteome</keyword>
<proteinExistence type="predicted"/>
<dbReference type="Proteomes" id="UP000314294">
    <property type="component" value="Unassembled WGS sequence"/>
</dbReference>
<accession>A0A4Z2FDJ0</accession>
<organism evidence="2 3">
    <name type="scientific">Liparis tanakae</name>
    <name type="common">Tanaka's snailfish</name>
    <dbReference type="NCBI Taxonomy" id="230148"/>
    <lineage>
        <taxon>Eukaryota</taxon>
        <taxon>Metazoa</taxon>
        <taxon>Chordata</taxon>
        <taxon>Craniata</taxon>
        <taxon>Vertebrata</taxon>
        <taxon>Euteleostomi</taxon>
        <taxon>Actinopterygii</taxon>
        <taxon>Neopterygii</taxon>
        <taxon>Teleostei</taxon>
        <taxon>Neoteleostei</taxon>
        <taxon>Acanthomorphata</taxon>
        <taxon>Eupercaria</taxon>
        <taxon>Perciformes</taxon>
        <taxon>Cottioidei</taxon>
        <taxon>Cottales</taxon>
        <taxon>Liparidae</taxon>
        <taxon>Liparis</taxon>
    </lineage>
</organism>
<dbReference type="AlphaFoldDB" id="A0A4Z2FDJ0"/>